<evidence type="ECO:0000256" key="2">
    <source>
        <dbReference type="ARBA" id="ARBA00021310"/>
    </source>
</evidence>
<keyword evidence="10" id="KW-1185">Reference proteome</keyword>
<evidence type="ECO:0000256" key="7">
    <source>
        <dbReference type="HAMAP-Rule" id="MF_00201"/>
    </source>
</evidence>
<dbReference type="InterPro" id="IPR003717">
    <property type="entry name" value="RecO"/>
</dbReference>
<reference evidence="10" key="2">
    <citation type="journal article" date="2020" name="Antonie Van Leeuwenhoek">
        <title>Labilibaculum antarcticum sp. nov., a novel facultative anaerobic, psychrotorelant bacterium isolated from marine sediment of Antarctica.</title>
        <authorList>
            <person name="Watanabe M."/>
            <person name="Kojima H."/>
            <person name="Fukui M."/>
        </authorList>
    </citation>
    <scope>NUCLEOTIDE SEQUENCE [LARGE SCALE GENOMIC DNA]</scope>
    <source>
        <strain evidence="10">SPP2</strain>
    </source>
</reference>
<dbReference type="Gene3D" id="2.40.50.140">
    <property type="entry name" value="Nucleic acid-binding proteins"/>
    <property type="match status" value="1"/>
</dbReference>
<dbReference type="GO" id="GO:0006310">
    <property type="term" value="P:DNA recombination"/>
    <property type="evidence" value="ECO:0007669"/>
    <property type="project" value="UniProtKB-UniRule"/>
</dbReference>
<dbReference type="Pfam" id="PF02565">
    <property type="entry name" value="RecO_C"/>
    <property type="match status" value="1"/>
</dbReference>
<evidence type="ECO:0000256" key="4">
    <source>
        <dbReference type="ARBA" id="ARBA00023172"/>
    </source>
</evidence>
<dbReference type="InterPro" id="IPR037278">
    <property type="entry name" value="ARFGAP/RecO"/>
</dbReference>
<keyword evidence="4 7" id="KW-0233">DNA recombination</keyword>
<accession>A0A1Y1CI56</accession>
<dbReference type="AlphaFoldDB" id="A0A1Y1CI56"/>
<organism evidence="9 10">
    <name type="scientific">Labilibaculum antarcticum</name>
    <dbReference type="NCBI Taxonomy" id="1717717"/>
    <lineage>
        <taxon>Bacteria</taxon>
        <taxon>Pseudomonadati</taxon>
        <taxon>Bacteroidota</taxon>
        <taxon>Bacteroidia</taxon>
        <taxon>Marinilabiliales</taxon>
        <taxon>Marinifilaceae</taxon>
        <taxon>Labilibaculum</taxon>
    </lineage>
</organism>
<evidence type="ECO:0000256" key="1">
    <source>
        <dbReference type="ARBA" id="ARBA00007452"/>
    </source>
</evidence>
<keyword evidence="5 7" id="KW-0234">DNA repair</keyword>
<protein>
    <recommendedName>
        <fullName evidence="2 7">DNA repair protein RecO</fullName>
    </recommendedName>
    <alternativeName>
        <fullName evidence="6 7">Recombination protein O</fullName>
    </alternativeName>
</protein>
<reference evidence="9 10" key="1">
    <citation type="journal article" date="2018" name="Mar. Genomics">
        <title>Complete genome sequence of Marinifilaceae bacterium strain SPP2, isolated from the Antarctic marine sediment.</title>
        <authorList>
            <person name="Watanabe M."/>
            <person name="Kojima H."/>
            <person name="Fukui M."/>
        </authorList>
    </citation>
    <scope>NUCLEOTIDE SEQUENCE [LARGE SCALE GENOMIC DNA]</scope>
    <source>
        <strain evidence="9 10">SPP2</strain>
    </source>
</reference>
<keyword evidence="3 7" id="KW-0227">DNA damage</keyword>
<gene>
    <name evidence="7" type="primary">recO</name>
    <name evidence="9" type="ORF">ALGA_1694</name>
</gene>
<dbReference type="NCBIfam" id="TIGR00613">
    <property type="entry name" value="reco"/>
    <property type="match status" value="1"/>
</dbReference>
<evidence type="ECO:0000256" key="6">
    <source>
        <dbReference type="ARBA" id="ARBA00033409"/>
    </source>
</evidence>
<evidence type="ECO:0000256" key="3">
    <source>
        <dbReference type="ARBA" id="ARBA00022763"/>
    </source>
</evidence>
<dbReference type="InterPro" id="IPR022572">
    <property type="entry name" value="DNA_rep/recomb_RecO_N"/>
</dbReference>
<dbReference type="PANTHER" id="PTHR33991:SF1">
    <property type="entry name" value="DNA REPAIR PROTEIN RECO"/>
    <property type="match status" value="1"/>
</dbReference>
<dbReference type="RefSeq" id="WP_096428942.1">
    <property type="nucleotide sequence ID" value="NZ_AP018042.1"/>
</dbReference>
<dbReference type="Gene3D" id="1.20.1440.120">
    <property type="entry name" value="Recombination protein O, C-terminal domain"/>
    <property type="match status" value="1"/>
</dbReference>
<evidence type="ECO:0000313" key="9">
    <source>
        <dbReference type="EMBL" id="BAX80068.1"/>
    </source>
</evidence>
<comment type="similarity">
    <text evidence="1 7">Belongs to the RecO family.</text>
</comment>
<evidence type="ECO:0000256" key="5">
    <source>
        <dbReference type="ARBA" id="ARBA00023204"/>
    </source>
</evidence>
<proteinExistence type="inferred from homology"/>
<dbReference type="KEGG" id="mbas:ALGA_1694"/>
<dbReference type="OrthoDB" id="9789152at2"/>
<dbReference type="Pfam" id="PF11967">
    <property type="entry name" value="RecO_N"/>
    <property type="match status" value="1"/>
</dbReference>
<dbReference type="GO" id="GO:0006302">
    <property type="term" value="P:double-strand break repair"/>
    <property type="evidence" value="ECO:0007669"/>
    <property type="project" value="TreeGrafter"/>
</dbReference>
<dbReference type="InterPro" id="IPR042242">
    <property type="entry name" value="RecO_C"/>
</dbReference>
<comment type="function">
    <text evidence="7">Involved in DNA repair and RecF pathway recombination.</text>
</comment>
<name>A0A1Y1CI56_9BACT</name>
<dbReference type="GO" id="GO:0043590">
    <property type="term" value="C:bacterial nucleoid"/>
    <property type="evidence" value="ECO:0007669"/>
    <property type="project" value="TreeGrafter"/>
</dbReference>
<dbReference type="HAMAP" id="MF_00201">
    <property type="entry name" value="RecO"/>
    <property type="match status" value="1"/>
</dbReference>
<dbReference type="EMBL" id="AP018042">
    <property type="protein sequence ID" value="BAX80068.1"/>
    <property type="molecule type" value="Genomic_DNA"/>
</dbReference>
<evidence type="ECO:0000313" key="10">
    <source>
        <dbReference type="Proteomes" id="UP000218267"/>
    </source>
</evidence>
<dbReference type="InterPro" id="IPR012340">
    <property type="entry name" value="NA-bd_OB-fold"/>
</dbReference>
<dbReference type="PANTHER" id="PTHR33991">
    <property type="entry name" value="DNA REPAIR PROTEIN RECO"/>
    <property type="match status" value="1"/>
</dbReference>
<dbReference type="SUPFAM" id="SSF50249">
    <property type="entry name" value="Nucleic acid-binding proteins"/>
    <property type="match status" value="1"/>
</dbReference>
<evidence type="ECO:0000259" key="8">
    <source>
        <dbReference type="Pfam" id="PF11967"/>
    </source>
</evidence>
<dbReference type="SUPFAM" id="SSF57863">
    <property type="entry name" value="ArfGap/RecO-like zinc finger"/>
    <property type="match status" value="1"/>
</dbReference>
<feature type="domain" description="DNA replication/recombination mediator RecO N-terminal" evidence="8">
    <location>
        <begin position="1"/>
        <end position="79"/>
    </location>
</feature>
<sequence length="244" mass="28656">MIHKTKGVVLNQIKYGDTSLIVQVYTEKFGRQSYMVKGGRSKKSAMKSNLFRPFFLLEMEVYHREGKNIQSIKEVRLCENLNNLVFDVYKSTMVFFLTEVCSKVLREEERNQELFVFLYNSIRYLDLTEESIGRFHLYFLSKLGRFLGFSPQLNWSDTNAFFDMDNGFFVDEERTHAHCLEKGVSGRLYSLFNTSIDLINSLKMSNEERDCLLRAILNFYALQIDGFTNLKSLSVLHELFQEEE</sequence>
<dbReference type="Proteomes" id="UP000218267">
    <property type="component" value="Chromosome"/>
</dbReference>